<comment type="caution">
    <text evidence="1">The sequence shown here is derived from an EMBL/GenBank/DDBJ whole genome shotgun (WGS) entry which is preliminary data.</text>
</comment>
<dbReference type="AlphaFoldDB" id="A0A4Q9REI9"/>
<proteinExistence type="predicted"/>
<evidence type="ECO:0000313" key="1">
    <source>
        <dbReference type="EMBL" id="TBU98888.1"/>
    </source>
</evidence>
<name>A0A4Q9REI9_9GAMM</name>
<accession>A0A4Q9REI9</accession>
<dbReference type="EMBL" id="QJUP01000003">
    <property type="protein sequence ID" value="TBU98888.1"/>
    <property type="molecule type" value="Genomic_DNA"/>
</dbReference>
<keyword evidence="2" id="KW-1185">Reference proteome</keyword>
<dbReference type="Proteomes" id="UP000292639">
    <property type="component" value="Unassembled WGS sequence"/>
</dbReference>
<reference evidence="1 2" key="1">
    <citation type="submission" date="2018-06" db="EMBL/GenBank/DDBJ databases">
        <title>Three novel Pseudomonas species isolated from symptomatic oak.</title>
        <authorList>
            <person name="Bueno-Gonzalez V."/>
            <person name="Brady C."/>
        </authorList>
    </citation>
    <scope>NUCLEOTIDE SEQUENCE [LARGE SCALE GENOMIC DNA]</scope>
    <source>
        <strain evidence="1 2">P17C</strain>
    </source>
</reference>
<protein>
    <submittedName>
        <fullName evidence="1">Uncharacterized protein</fullName>
    </submittedName>
</protein>
<evidence type="ECO:0000313" key="2">
    <source>
        <dbReference type="Proteomes" id="UP000292639"/>
    </source>
</evidence>
<sequence>MGHRRQPISKQAAAHVAMGIRRFNSELWTLERAPLSSSANHRIGATWKAANSSSFTNATLIWLIHTSVEPAVFGCAMDVSIVMVSRSSGGMQMIKVRQGDLRRFFE</sequence>
<gene>
    <name evidence="1" type="ORF">DNJ96_04025</name>
</gene>
<organism evidence="1 2">
    <name type="scientific">Stutzerimonas kirkiae</name>
    <dbReference type="NCBI Taxonomy" id="2211392"/>
    <lineage>
        <taxon>Bacteria</taxon>
        <taxon>Pseudomonadati</taxon>
        <taxon>Pseudomonadota</taxon>
        <taxon>Gammaproteobacteria</taxon>
        <taxon>Pseudomonadales</taxon>
        <taxon>Pseudomonadaceae</taxon>
        <taxon>Stutzerimonas</taxon>
    </lineage>
</organism>